<dbReference type="AlphaFoldDB" id="A0A348AFN5"/>
<accession>A0A348AFN5</accession>
<evidence type="ECO:0000313" key="1">
    <source>
        <dbReference type="EMBL" id="BBB89883.1"/>
    </source>
</evidence>
<dbReference type="EMBL" id="AP018449">
    <property type="protein sequence ID" value="BBB89883.1"/>
    <property type="molecule type" value="Genomic_DNA"/>
</dbReference>
<organism evidence="1 2">
    <name type="scientific">Methylomusa anaerophila</name>
    <dbReference type="NCBI Taxonomy" id="1930071"/>
    <lineage>
        <taxon>Bacteria</taxon>
        <taxon>Bacillati</taxon>
        <taxon>Bacillota</taxon>
        <taxon>Negativicutes</taxon>
        <taxon>Selenomonadales</taxon>
        <taxon>Sporomusaceae</taxon>
        <taxon>Methylomusa</taxon>
    </lineage>
</organism>
<dbReference type="Proteomes" id="UP000276437">
    <property type="component" value="Chromosome"/>
</dbReference>
<name>A0A348AFN5_9FIRM</name>
<protein>
    <submittedName>
        <fullName evidence="1">Uncharacterized protein</fullName>
    </submittedName>
</protein>
<reference evidence="1 2" key="1">
    <citation type="journal article" date="2018" name="Int. J. Syst. Evol. Microbiol.">
        <title>Methylomusa anaerophila gen. nov., sp. nov., an anaerobic methanol-utilizing bacterium isolated from a microbial fuel cell.</title>
        <authorList>
            <person name="Amano N."/>
            <person name="Yamamuro A."/>
            <person name="Miyahara M."/>
            <person name="Kouzuma A."/>
            <person name="Abe T."/>
            <person name="Watanabe K."/>
        </authorList>
    </citation>
    <scope>NUCLEOTIDE SEQUENCE [LARGE SCALE GENOMIC DNA]</scope>
    <source>
        <strain evidence="1 2">MMFC1</strain>
    </source>
</reference>
<evidence type="ECO:0000313" key="2">
    <source>
        <dbReference type="Proteomes" id="UP000276437"/>
    </source>
</evidence>
<proteinExistence type="predicted"/>
<gene>
    <name evidence="1" type="ORF">MAMMFC1_00523</name>
</gene>
<keyword evidence="2" id="KW-1185">Reference proteome</keyword>
<dbReference type="KEGG" id="mana:MAMMFC1_00523"/>
<sequence>MGLKEKPMIARLPFGITAKRLINQLWGWFYFVERLRKNCFCVTG</sequence>